<proteinExistence type="predicted"/>
<name>A0AAW0Y7W9_CHEQU</name>
<gene>
    <name evidence="2" type="ORF">OTU49_016324</name>
</gene>
<organism evidence="2 3">
    <name type="scientific">Cherax quadricarinatus</name>
    <name type="common">Australian red claw crayfish</name>
    <dbReference type="NCBI Taxonomy" id="27406"/>
    <lineage>
        <taxon>Eukaryota</taxon>
        <taxon>Metazoa</taxon>
        <taxon>Ecdysozoa</taxon>
        <taxon>Arthropoda</taxon>
        <taxon>Crustacea</taxon>
        <taxon>Multicrustacea</taxon>
        <taxon>Malacostraca</taxon>
        <taxon>Eumalacostraca</taxon>
        <taxon>Eucarida</taxon>
        <taxon>Decapoda</taxon>
        <taxon>Pleocyemata</taxon>
        <taxon>Astacidea</taxon>
        <taxon>Parastacoidea</taxon>
        <taxon>Parastacidae</taxon>
        <taxon>Cherax</taxon>
    </lineage>
</organism>
<feature type="region of interest" description="Disordered" evidence="1">
    <location>
        <begin position="729"/>
        <end position="749"/>
    </location>
</feature>
<keyword evidence="3" id="KW-1185">Reference proteome</keyword>
<feature type="region of interest" description="Disordered" evidence="1">
    <location>
        <begin position="565"/>
        <end position="590"/>
    </location>
</feature>
<protein>
    <submittedName>
        <fullName evidence="2">Uncharacterized protein</fullName>
    </submittedName>
</protein>
<feature type="compositionally biased region" description="Low complexity" evidence="1">
    <location>
        <begin position="577"/>
        <end position="589"/>
    </location>
</feature>
<dbReference type="AlphaFoldDB" id="A0AAW0Y7W9"/>
<reference evidence="2 3" key="1">
    <citation type="journal article" date="2024" name="BMC Genomics">
        <title>Genome assembly of redclaw crayfish (Cherax quadricarinatus) provides insights into its immune adaptation and hypoxia tolerance.</title>
        <authorList>
            <person name="Liu Z."/>
            <person name="Zheng J."/>
            <person name="Li H."/>
            <person name="Fang K."/>
            <person name="Wang S."/>
            <person name="He J."/>
            <person name="Zhou D."/>
            <person name="Weng S."/>
            <person name="Chi M."/>
            <person name="Gu Z."/>
            <person name="He J."/>
            <person name="Li F."/>
            <person name="Wang M."/>
        </authorList>
    </citation>
    <scope>NUCLEOTIDE SEQUENCE [LARGE SCALE GENOMIC DNA]</scope>
    <source>
        <strain evidence="2">ZL_2023a</strain>
    </source>
</reference>
<accession>A0AAW0Y7W9</accession>
<comment type="caution">
    <text evidence="2">The sequence shown here is derived from an EMBL/GenBank/DDBJ whole genome shotgun (WGS) entry which is preliminary data.</text>
</comment>
<feature type="region of interest" description="Disordered" evidence="1">
    <location>
        <begin position="438"/>
        <end position="461"/>
    </location>
</feature>
<feature type="compositionally biased region" description="Low complexity" evidence="1">
    <location>
        <begin position="23"/>
        <end position="32"/>
    </location>
</feature>
<evidence type="ECO:0000313" key="3">
    <source>
        <dbReference type="Proteomes" id="UP001445076"/>
    </source>
</evidence>
<sequence length="749" mass="81256">MEVRRRQERREGKDRKDPKDGKTGQAGKTTTAKLKERWLLTRKTWRYMSDAGKKLFPDGVNPQRTEDIPQVEEHFQKINNRSREYILWPQPQVSPRTARRRRKRLTSVTSDTTDTGEDYEDTDDDILDGVGGVAHGGHGVPGTLGMSAGEGMVPIMGMSSGAGTVHGLGTGTGILTSPTAGMHASAASTSGIPWSPGTSSAMYTGATNYGPAFQMPPQPGGLHSGASLPVIAGHTRERILAAGELRYELPPEVYQQLLRSYGSCNLHHVASRLLEEQLTEEDEDDEDLEVLLPATRSVGCQTDPHLDMCVQTDDDATAEDMVKVGAESRSVTEAAAAEAQAQARAEAQALQQAHGATAPTAGAAAAATDAGLSNTSMLKKLWQRRESAASANVKLEELQQTAKDTAASKKLVSDKDRDAHLRKGVVAAKLAWAEKAAAAGGAPVVPPGQKPKHEKTPEKSSKLKNVFKLGLKCDVDQAGGTLKKSIEKTKIDKFKTVNYDKTLRNIKSKWVPNTEHEDFLKQYQYKEEKRIKKKAKGIQVGEPLPQFILAGFRINVPVEIIRQRRKSRRRLSKADSSDVSSSECSISFPPSLPTSPRYSITVTDDMGTRDMLVSEAEALRICQMGAHVVYKRSSIDASVDTSEFEVGEGAVGGLPQYQRSISALQASGHLAQMIHHLRGRGSHPQVNPGQGGHRSNQGLLQSLLPAVMQRTRSGGSGHASRLVPKKIWRARSKSQSRASVGTTSIWTPM</sequence>
<feature type="compositionally biased region" description="Acidic residues" evidence="1">
    <location>
        <begin position="114"/>
        <end position="123"/>
    </location>
</feature>
<feature type="region of interest" description="Disordered" evidence="1">
    <location>
        <begin position="96"/>
        <end position="123"/>
    </location>
</feature>
<feature type="compositionally biased region" description="Polar residues" evidence="1">
    <location>
        <begin position="735"/>
        <end position="749"/>
    </location>
</feature>
<feature type="region of interest" description="Disordered" evidence="1">
    <location>
        <begin position="1"/>
        <end position="34"/>
    </location>
</feature>
<dbReference type="EMBL" id="JARKIK010000013">
    <property type="protein sequence ID" value="KAK8748113.1"/>
    <property type="molecule type" value="Genomic_DNA"/>
</dbReference>
<evidence type="ECO:0000313" key="2">
    <source>
        <dbReference type="EMBL" id="KAK8748113.1"/>
    </source>
</evidence>
<feature type="non-terminal residue" evidence="2">
    <location>
        <position position="749"/>
    </location>
</feature>
<evidence type="ECO:0000256" key="1">
    <source>
        <dbReference type="SAM" id="MobiDB-lite"/>
    </source>
</evidence>
<dbReference type="Proteomes" id="UP001445076">
    <property type="component" value="Unassembled WGS sequence"/>
</dbReference>
<feature type="compositionally biased region" description="Basic and acidic residues" evidence="1">
    <location>
        <begin position="1"/>
        <end position="22"/>
    </location>
</feature>